<evidence type="ECO:0000256" key="1">
    <source>
        <dbReference type="SAM" id="MobiDB-lite"/>
    </source>
</evidence>
<gene>
    <name evidence="2" type="ORF">PACLA_8A049732</name>
</gene>
<name>A0A6S7JZ93_PARCT</name>
<feature type="region of interest" description="Disordered" evidence="1">
    <location>
        <begin position="119"/>
        <end position="164"/>
    </location>
</feature>
<comment type="caution">
    <text evidence="2">The sequence shown here is derived from an EMBL/GenBank/DDBJ whole genome shotgun (WGS) entry which is preliminary data.</text>
</comment>
<evidence type="ECO:0000313" key="3">
    <source>
        <dbReference type="Proteomes" id="UP001152795"/>
    </source>
</evidence>
<proteinExistence type="predicted"/>
<feature type="non-terminal residue" evidence="2">
    <location>
        <position position="187"/>
    </location>
</feature>
<dbReference type="EMBL" id="CACRXK020011492">
    <property type="protein sequence ID" value="CAB4021542.1"/>
    <property type="molecule type" value="Genomic_DNA"/>
</dbReference>
<dbReference type="AlphaFoldDB" id="A0A6S7JZ93"/>
<organism evidence="2 3">
    <name type="scientific">Paramuricea clavata</name>
    <name type="common">Red gorgonian</name>
    <name type="synonym">Violescent sea-whip</name>
    <dbReference type="NCBI Taxonomy" id="317549"/>
    <lineage>
        <taxon>Eukaryota</taxon>
        <taxon>Metazoa</taxon>
        <taxon>Cnidaria</taxon>
        <taxon>Anthozoa</taxon>
        <taxon>Octocorallia</taxon>
        <taxon>Malacalcyonacea</taxon>
        <taxon>Plexauridae</taxon>
        <taxon>Paramuricea</taxon>
    </lineage>
</organism>
<feature type="compositionally biased region" description="Basic and acidic residues" evidence="1">
    <location>
        <begin position="149"/>
        <end position="164"/>
    </location>
</feature>
<dbReference type="Proteomes" id="UP001152795">
    <property type="component" value="Unassembled WGS sequence"/>
</dbReference>
<accession>A0A6S7JZ93</accession>
<reference evidence="2" key="1">
    <citation type="submission" date="2020-04" db="EMBL/GenBank/DDBJ databases">
        <authorList>
            <person name="Alioto T."/>
            <person name="Alioto T."/>
            <person name="Gomez Garrido J."/>
        </authorList>
    </citation>
    <scope>NUCLEOTIDE SEQUENCE</scope>
    <source>
        <strain evidence="2">A484AB</strain>
    </source>
</reference>
<sequence length="187" mass="21051">NVVDELRNDKLSLMKENSELREKMLNLSLTTSDLKTKVKDPEHERDSLITALKLQQQDIEQNRTTTQKRLAEWKTTSATKDKDNQASATLNLHNSFDTLDDEVDEGNGEQHPSVINLDISQQSNPDHQPTEDNNTSTGSNNGGTLTGHITDRRNQNKEKSREAKQSIVIIGDSIVKHIIPTKLSKKK</sequence>
<keyword evidence="3" id="KW-1185">Reference proteome</keyword>
<feature type="non-terminal residue" evidence="2">
    <location>
        <position position="1"/>
    </location>
</feature>
<protein>
    <submittedName>
        <fullName evidence="2">Uncharacterized protein</fullName>
    </submittedName>
</protein>
<evidence type="ECO:0000313" key="2">
    <source>
        <dbReference type="EMBL" id="CAB4021542.1"/>
    </source>
</evidence>